<gene>
    <name evidence="1" type="ORF">FJU11_16570</name>
</gene>
<dbReference type="InterPro" id="IPR005564">
    <property type="entry name" value="Major_capsid_GpE"/>
</dbReference>
<reference evidence="1 2" key="1">
    <citation type="submission" date="2019-06" db="EMBL/GenBank/DDBJ databases">
        <authorList>
            <person name="Li M."/>
        </authorList>
    </citation>
    <scope>NUCLEOTIDE SEQUENCE [LARGE SCALE GENOMIC DNA]</scope>
    <source>
        <strain evidence="1 2">BGMRC6574</strain>
    </source>
</reference>
<dbReference type="EMBL" id="VHLH01000039">
    <property type="protein sequence ID" value="TPW26027.1"/>
    <property type="molecule type" value="Genomic_DNA"/>
</dbReference>
<dbReference type="Pfam" id="PF03864">
    <property type="entry name" value="Phage_cap_E"/>
    <property type="match status" value="1"/>
</dbReference>
<dbReference type="Proteomes" id="UP000320314">
    <property type="component" value="Unassembled WGS sequence"/>
</dbReference>
<proteinExistence type="predicted"/>
<dbReference type="OrthoDB" id="6388191at2"/>
<evidence type="ECO:0000313" key="2">
    <source>
        <dbReference type="Proteomes" id="UP000320314"/>
    </source>
</evidence>
<name>A0A506U2C8_9HYPH</name>
<dbReference type="AlphaFoldDB" id="A0A506U2C8"/>
<sequence>MASMDVFKSSAFSMISLTGAIQKVDYVPQMLGQMGIFEPMPVRTTKLFVDRRDGMLALIPSTPTGAPPVELEKDLRDAVALQTTRLAKGFTLYAEEIQNIRAFGSETEFMQVQAEYLRRMQRVRTDMELTHEYHRLGALKGLLLDADGSTVIYDYFDAFDVTKPDPIDFALDTATTDVRKKCQDLTRSMARSSRGTFTPATTVHALAGDDFYDALISHPSVEKTYLNWSAATDLRDNKAFGAFTFGGVTFHNYRGTDDNETVAVDPDQAEFFPVGASGVFKKAMAPLEAMQYVNTPGQDVYAMNVMDRDRNFWTRGELYSNPLYFCQRPEVLRTGTA</sequence>
<keyword evidence="2" id="KW-1185">Reference proteome</keyword>
<evidence type="ECO:0000313" key="1">
    <source>
        <dbReference type="EMBL" id="TPW26027.1"/>
    </source>
</evidence>
<dbReference type="RefSeq" id="WP_141168195.1">
    <property type="nucleotide sequence ID" value="NZ_VHLH01000039.1"/>
</dbReference>
<protein>
    <submittedName>
        <fullName evidence="1">Major capsid protein</fullName>
    </submittedName>
</protein>
<organism evidence="1 2">
    <name type="scientific">Pararhizobium mangrovi</name>
    <dbReference type="NCBI Taxonomy" id="2590452"/>
    <lineage>
        <taxon>Bacteria</taxon>
        <taxon>Pseudomonadati</taxon>
        <taxon>Pseudomonadota</taxon>
        <taxon>Alphaproteobacteria</taxon>
        <taxon>Hyphomicrobiales</taxon>
        <taxon>Rhizobiaceae</taxon>
        <taxon>Rhizobium/Agrobacterium group</taxon>
        <taxon>Pararhizobium</taxon>
    </lineage>
</organism>
<accession>A0A506U2C8</accession>
<comment type="caution">
    <text evidence="1">The sequence shown here is derived from an EMBL/GenBank/DDBJ whole genome shotgun (WGS) entry which is preliminary data.</text>
</comment>